<feature type="transmembrane region" description="Helical" evidence="6">
    <location>
        <begin position="418"/>
        <end position="438"/>
    </location>
</feature>
<dbReference type="InterPro" id="IPR020846">
    <property type="entry name" value="MFS_dom"/>
</dbReference>
<dbReference type="CDD" id="cd17316">
    <property type="entry name" value="MFS_SV2_like"/>
    <property type="match status" value="1"/>
</dbReference>
<dbReference type="RefSeq" id="WP_245328755.1">
    <property type="nucleotide sequence ID" value="NZ_JAGGLU010000008.1"/>
</dbReference>
<evidence type="ECO:0000313" key="8">
    <source>
        <dbReference type="EMBL" id="MBP2058357.1"/>
    </source>
</evidence>
<feature type="transmembrane region" description="Helical" evidence="6">
    <location>
        <begin position="327"/>
        <end position="349"/>
    </location>
</feature>
<dbReference type="Proteomes" id="UP001519292">
    <property type="component" value="Unassembled WGS sequence"/>
</dbReference>
<dbReference type="InterPro" id="IPR036259">
    <property type="entry name" value="MFS_trans_sf"/>
</dbReference>
<dbReference type="InterPro" id="IPR011701">
    <property type="entry name" value="MFS"/>
</dbReference>
<feature type="transmembrane region" description="Helical" evidence="6">
    <location>
        <begin position="158"/>
        <end position="176"/>
    </location>
</feature>
<dbReference type="Gene3D" id="1.20.1250.20">
    <property type="entry name" value="MFS general substrate transporter like domains"/>
    <property type="match status" value="1"/>
</dbReference>
<dbReference type="Pfam" id="PF07690">
    <property type="entry name" value="MFS_1"/>
    <property type="match status" value="1"/>
</dbReference>
<feature type="transmembrane region" description="Helical" evidence="6">
    <location>
        <begin position="65"/>
        <end position="85"/>
    </location>
</feature>
<keyword evidence="4 6" id="KW-1133">Transmembrane helix</keyword>
<feature type="transmembrane region" description="Helical" evidence="6">
    <location>
        <begin position="29"/>
        <end position="53"/>
    </location>
</feature>
<dbReference type="SUPFAM" id="SSF103473">
    <property type="entry name" value="MFS general substrate transporter"/>
    <property type="match status" value="1"/>
</dbReference>
<dbReference type="EMBL" id="JAGGLU010000008">
    <property type="protein sequence ID" value="MBP2058357.1"/>
    <property type="molecule type" value="Genomic_DNA"/>
</dbReference>
<feature type="domain" description="Major facilitator superfamily (MFS) profile" evidence="7">
    <location>
        <begin position="31"/>
        <end position="442"/>
    </location>
</feature>
<accession>A0ABS4MF86</accession>
<reference evidence="8 9" key="1">
    <citation type="submission" date="2021-03" db="EMBL/GenBank/DDBJ databases">
        <title>Genomic Encyclopedia of Type Strains, Phase IV (KMG-IV): sequencing the most valuable type-strain genomes for metagenomic binning, comparative biology and taxonomic classification.</title>
        <authorList>
            <person name="Goeker M."/>
        </authorList>
    </citation>
    <scope>NUCLEOTIDE SEQUENCE [LARGE SCALE GENOMIC DNA]</scope>
    <source>
        <strain evidence="8 9">DSM 101872</strain>
    </source>
</reference>
<evidence type="ECO:0000256" key="2">
    <source>
        <dbReference type="ARBA" id="ARBA00022448"/>
    </source>
</evidence>
<evidence type="ECO:0000256" key="6">
    <source>
        <dbReference type="SAM" id="Phobius"/>
    </source>
</evidence>
<keyword evidence="3 6" id="KW-0812">Transmembrane</keyword>
<feature type="transmembrane region" description="Helical" evidence="6">
    <location>
        <begin position="302"/>
        <end position="320"/>
    </location>
</feature>
<keyword evidence="5 6" id="KW-0472">Membrane</keyword>
<keyword evidence="9" id="KW-1185">Reference proteome</keyword>
<protein>
    <submittedName>
        <fullName evidence="8">MFS transporter</fullName>
    </submittedName>
</protein>
<feature type="transmembrane region" description="Helical" evidence="6">
    <location>
        <begin position="266"/>
        <end position="290"/>
    </location>
</feature>
<sequence length="448" mass="49341">MNETVTNQPQQPIKQKKNYKKAPLMPVHLRVYIAVILGQIACGYSLGISGTALSQATKYIDINEFWTGLIGAGALVGLMGSLIVGRISDKIGRRQMLMGNMYVLAIFSLFHLLTANLFLTFIIRVVIGLMIAVDYTVGNALLTEWLPKGEDSKRQSRLLIYWTIGFILSYLAGTYITGLGAMTWRIILATGSAIALITAIFRSVFRLPASPSWLASQGKVKKANKVIQKHMGRKWGIPKWFVKKNKPKKDISWKILFTKKYLRNTLVGGIFYACQAFAFFGISIFLPILLQSMGITDSKVSGIIYNGGMFIGVLAGTFLFNKISRRMFLVTYFLISTVLIGILALVPHLNSMVKLSIFTIFAIILSSGLVLDYPYPTELFDIKVRGLGVGTCITISRIGAAAGTFLLPILTNIGGSKLAMLVCTLILAFSFIVCALFAPETSPKFIKQ</sequence>
<name>A0ABS4MF86_9LACO</name>
<evidence type="ECO:0000259" key="7">
    <source>
        <dbReference type="PROSITE" id="PS50850"/>
    </source>
</evidence>
<evidence type="ECO:0000256" key="4">
    <source>
        <dbReference type="ARBA" id="ARBA00022989"/>
    </source>
</evidence>
<dbReference type="PANTHER" id="PTHR23511">
    <property type="entry name" value="SYNAPTIC VESICLE GLYCOPROTEIN 2"/>
    <property type="match status" value="1"/>
</dbReference>
<gene>
    <name evidence="8" type="ORF">J2Z60_001536</name>
</gene>
<dbReference type="PROSITE" id="PS00216">
    <property type="entry name" value="SUGAR_TRANSPORT_1"/>
    <property type="match status" value="1"/>
</dbReference>
<feature type="transmembrane region" description="Helical" evidence="6">
    <location>
        <begin position="182"/>
        <end position="201"/>
    </location>
</feature>
<evidence type="ECO:0000256" key="5">
    <source>
        <dbReference type="ARBA" id="ARBA00023136"/>
    </source>
</evidence>
<evidence type="ECO:0000256" key="3">
    <source>
        <dbReference type="ARBA" id="ARBA00022692"/>
    </source>
</evidence>
<evidence type="ECO:0000313" key="9">
    <source>
        <dbReference type="Proteomes" id="UP001519292"/>
    </source>
</evidence>
<proteinExistence type="predicted"/>
<organism evidence="8 9">
    <name type="scientific">Lactobacillus colini</name>
    <dbReference type="NCBI Taxonomy" id="1819254"/>
    <lineage>
        <taxon>Bacteria</taxon>
        <taxon>Bacillati</taxon>
        <taxon>Bacillota</taxon>
        <taxon>Bacilli</taxon>
        <taxon>Lactobacillales</taxon>
        <taxon>Lactobacillaceae</taxon>
        <taxon>Lactobacillus</taxon>
    </lineage>
</organism>
<dbReference type="PROSITE" id="PS50850">
    <property type="entry name" value="MFS"/>
    <property type="match status" value="1"/>
</dbReference>
<comment type="subcellular location">
    <subcellularLocation>
        <location evidence="1">Cell membrane</location>
        <topology evidence="1">Multi-pass membrane protein</topology>
    </subcellularLocation>
</comment>
<comment type="caution">
    <text evidence="8">The sequence shown here is derived from an EMBL/GenBank/DDBJ whole genome shotgun (WGS) entry which is preliminary data.</text>
</comment>
<feature type="transmembrane region" description="Helical" evidence="6">
    <location>
        <begin position="387"/>
        <end position="406"/>
    </location>
</feature>
<feature type="transmembrane region" description="Helical" evidence="6">
    <location>
        <begin position="97"/>
        <end position="115"/>
    </location>
</feature>
<feature type="transmembrane region" description="Helical" evidence="6">
    <location>
        <begin position="355"/>
        <end position="375"/>
    </location>
</feature>
<evidence type="ECO:0000256" key="1">
    <source>
        <dbReference type="ARBA" id="ARBA00004651"/>
    </source>
</evidence>
<feature type="transmembrane region" description="Helical" evidence="6">
    <location>
        <begin position="121"/>
        <end position="146"/>
    </location>
</feature>
<dbReference type="InterPro" id="IPR005829">
    <property type="entry name" value="Sugar_transporter_CS"/>
</dbReference>
<dbReference type="PANTHER" id="PTHR23511:SF34">
    <property type="entry name" value="SYNAPTIC VESICLE GLYCOPROTEIN 2"/>
    <property type="match status" value="1"/>
</dbReference>
<keyword evidence="2" id="KW-0813">Transport</keyword>